<dbReference type="Pfam" id="PF00188">
    <property type="entry name" value="CAP"/>
    <property type="match status" value="1"/>
</dbReference>
<proteinExistence type="predicted"/>
<feature type="domain" description="SCP" evidence="3">
    <location>
        <begin position="51"/>
        <end position="207"/>
    </location>
</feature>
<keyword evidence="1" id="KW-0472">Membrane</keyword>
<keyword evidence="5" id="KW-1185">Reference proteome</keyword>
<reference evidence="4 5" key="1">
    <citation type="submission" date="2024-02" db="EMBL/GenBank/DDBJ databases">
        <authorList>
            <person name="Chen Y."/>
            <person name="Shah S."/>
            <person name="Dougan E. K."/>
            <person name="Thang M."/>
            <person name="Chan C."/>
        </authorList>
    </citation>
    <scope>NUCLEOTIDE SEQUENCE [LARGE SCALE GENOMIC DNA]</scope>
</reference>
<dbReference type="InterPro" id="IPR014044">
    <property type="entry name" value="CAP_dom"/>
</dbReference>
<evidence type="ECO:0000313" key="4">
    <source>
        <dbReference type="EMBL" id="CAK9016533.1"/>
    </source>
</evidence>
<dbReference type="SMART" id="SM00198">
    <property type="entry name" value="SCP"/>
    <property type="match status" value="1"/>
</dbReference>
<feature type="chain" id="PRO_5046766385" description="SCP domain-containing protein" evidence="2">
    <location>
        <begin position="17"/>
        <end position="551"/>
    </location>
</feature>
<dbReference type="Proteomes" id="UP001642464">
    <property type="component" value="Unassembled WGS sequence"/>
</dbReference>
<dbReference type="PANTHER" id="PTHR10334">
    <property type="entry name" value="CYSTEINE-RICH SECRETORY PROTEIN-RELATED"/>
    <property type="match status" value="1"/>
</dbReference>
<dbReference type="InterPro" id="IPR001283">
    <property type="entry name" value="CRISP-related"/>
</dbReference>
<feature type="signal peptide" evidence="2">
    <location>
        <begin position="1"/>
        <end position="16"/>
    </location>
</feature>
<dbReference type="SUPFAM" id="SSF55797">
    <property type="entry name" value="PR-1-like"/>
    <property type="match status" value="1"/>
</dbReference>
<keyword evidence="1" id="KW-1133">Transmembrane helix</keyword>
<keyword evidence="2" id="KW-0732">Signal</keyword>
<keyword evidence="1" id="KW-0812">Transmembrane</keyword>
<feature type="transmembrane region" description="Helical" evidence="1">
    <location>
        <begin position="503"/>
        <end position="524"/>
    </location>
</feature>
<organism evidence="4 5">
    <name type="scientific">Durusdinium trenchii</name>
    <dbReference type="NCBI Taxonomy" id="1381693"/>
    <lineage>
        <taxon>Eukaryota</taxon>
        <taxon>Sar</taxon>
        <taxon>Alveolata</taxon>
        <taxon>Dinophyceae</taxon>
        <taxon>Suessiales</taxon>
        <taxon>Symbiodiniaceae</taxon>
        <taxon>Durusdinium</taxon>
    </lineage>
</organism>
<evidence type="ECO:0000259" key="3">
    <source>
        <dbReference type="SMART" id="SM00198"/>
    </source>
</evidence>
<protein>
    <recommendedName>
        <fullName evidence="3">SCP domain-containing protein</fullName>
    </recommendedName>
</protein>
<comment type="caution">
    <text evidence="4">The sequence shown here is derived from an EMBL/GenBank/DDBJ whole genome shotgun (WGS) entry which is preliminary data.</text>
</comment>
<evidence type="ECO:0000313" key="5">
    <source>
        <dbReference type="Proteomes" id="UP001642464"/>
    </source>
</evidence>
<evidence type="ECO:0000256" key="2">
    <source>
        <dbReference type="SAM" id="SignalP"/>
    </source>
</evidence>
<sequence length="551" mass="59205">MSRLFLVIGALGPVLGQNVTGIPRRLDEAFGDGGCGQNFNAADIQEFKPVSNPQKWVDAHNYYRDCHGSPPLRWDESLRGPAQAWVTKLLQHCGSGQDLEAWANAGSAKGRPHDPNLFTSERPQQGENLDCRQYDSIHDPEAASVEGWYREVNSCPKGGWQDGCGGVLNHYTTLIWKDARRLFCFVGLRGDMRVVSCRYAAEGDDSSGCQVPNTVGPPGSEGCQLGAGVPNHVPEVPGKKKHCPPKWTPPPPGAPVGAPAPAAAAPAVPGLGCVEHACMTSCIQKNQLSTCERCLNSEQCGGGMYCCPFMKKCVSSGDQKCMTPIAFCQPPCMDSQPFEQCKCNPKGSPDVFPQGWQKYTCKVGQNPVPVTTTPTPTSPPTKLIFTGIKDQNQWTRMNSWMGQQMGGWKATNMCASVEATTPSAQQQNVFTSAKGIFVLGFSAMSPLNPGNAGIATFEGLKPTVQQTNQADMDQVCSTQRLWSTNSAPRDAMSMLLPGGLSKASAWGMAAFVTLVTCGLFLAVAARRRQERPLDAEWGDVRDVADASSLLG</sequence>
<dbReference type="EMBL" id="CAXAMM010008147">
    <property type="protein sequence ID" value="CAK9016533.1"/>
    <property type="molecule type" value="Genomic_DNA"/>
</dbReference>
<dbReference type="InterPro" id="IPR035940">
    <property type="entry name" value="CAP_sf"/>
</dbReference>
<dbReference type="Gene3D" id="3.40.33.10">
    <property type="entry name" value="CAP"/>
    <property type="match status" value="1"/>
</dbReference>
<gene>
    <name evidence="4" type="ORF">SCF082_LOCUS13236</name>
</gene>
<accession>A0ABP0JQW8</accession>
<name>A0ABP0JQW8_9DINO</name>
<evidence type="ECO:0000256" key="1">
    <source>
        <dbReference type="SAM" id="Phobius"/>
    </source>
</evidence>